<keyword evidence="4" id="KW-1185">Reference proteome</keyword>
<dbReference type="InterPro" id="IPR014576">
    <property type="entry name" value="Pesterase_YhaO"/>
</dbReference>
<evidence type="ECO:0000256" key="1">
    <source>
        <dbReference type="ARBA" id="ARBA00022801"/>
    </source>
</evidence>
<dbReference type="InterPro" id="IPR029052">
    <property type="entry name" value="Metallo-depent_PP-like"/>
</dbReference>
<evidence type="ECO:0000313" key="3">
    <source>
        <dbReference type="EMBL" id="BAM46854.1"/>
    </source>
</evidence>
<dbReference type="STRING" id="698758.AXY_07220"/>
<dbReference type="InterPro" id="IPR004843">
    <property type="entry name" value="Calcineurin-like_PHP"/>
</dbReference>
<dbReference type="KEGG" id="axl:AXY_07220"/>
<dbReference type="Gene3D" id="3.60.21.10">
    <property type="match status" value="1"/>
</dbReference>
<dbReference type="PANTHER" id="PTHR30337:SF7">
    <property type="entry name" value="PHOSPHOESTERASE"/>
    <property type="match status" value="1"/>
</dbReference>
<evidence type="ECO:0000259" key="2">
    <source>
        <dbReference type="Pfam" id="PF00149"/>
    </source>
</evidence>
<keyword evidence="1" id="KW-0378">Hydrolase</keyword>
<evidence type="ECO:0000313" key="4">
    <source>
        <dbReference type="Proteomes" id="UP000006294"/>
    </source>
</evidence>
<proteinExistence type="predicted"/>
<dbReference type="HOGENOM" id="CLU_026621_4_0_9"/>
<dbReference type="SUPFAM" id="SSF56300">
    <property type="entry name" value="Metallo-dependent phosphatases"/>
    <property type="match status" value="1"/>
</dbReference>
<name>K0IWU6_AMPXN</name>
<protein>
    <recommendedName>
        <fullName evidence="2">Calcineurin-like phosphoesterase domain-containing protein</fullName>
    </recommendedName>
</protein>
<dbReference type="Pfam" id="PF00149">
    <property type="entry name" value="Metallophos"/>
    <property type="match status" value="1"/>
</dbReference>
<dbReference type="PANTHER" id="PTHR30337">
    <property type="entry name" value="COMPONENT OF ATP-DEPENDENT DSDNA EXONUCLEASE"/>
    <property type="match status" value="1"/>
</dbReference>
<gene>
    <name evidence="3" type="ordered locus">AXY_07220</name>
</gene>
<dbReference type="CDD" id="cd00840">
    <property type="entry name" value="MPP_Mre11_N"/>
    <property type="match status" value="1"/>
</dbReference>
<reference evidence="3 4" key="1">
    <citation type="submission" date="2011-01" db="EMBL/GenBank/DDBJ databases">
        <title>Whole genome sequence of Amphibacillus xylinus NBRC 15112.</title>
        <authorList>
            <person name="Nakazawa H."/>
            <person name="Katano Y."/>
            <person name="Nakamura S."/>
            <person name="Sasagawa M."/>
            <person name="Fukada J."/>
            <person name="Arai T."/>
            <person name="Sasakura N."/>
            <person name="Mochizuki D."/>
            <person name="Hosoyama A."/>
            <person name="Harada K."/>
            <person name="Horikawa H."/>
            <person name="Kato Y."/>
            <person name="Harada T."/>
            <person name="Sasaki K."/>
            <person name="Sekiguchi M."/>
            <person name="Hodoyama M."/>
            <person name="Nishiko R."/>
            <person name="Narita H."/>
            <person name="Hanamaki A."/>
            <person name="Hata C."/>
            <person name="Konno Y."/>
            <person name="Niimura Y."/>
            <person name="Yamazaki S."/>
            <person name="Fujita N."/>
        </authorList>
    </citation>
    <scope>NUCLEOTIDE SEQUENCE [LARGE SCALE GENOMIC DNA]</scope>
    <source>
        <strain evidence="4">ATCC 51415 / DSM 6626 / JCM 7361 / LMG 17667 / NBRC 15112 / Ep01</strain>
    </source>
</reference>
<dbReference type="EMBL" id="AP012050">
    <property type="protein sequence ID" value="BAM46854.1"/>
    <property type="molecule type" value="Genomic_DNA"/>
</dbReference>
<sequence>MLENIKFIHAADLHLDSPFKGMSTLPSSLYQELKSSTFSALDNLVKLAIDEAVDFVLIVGDLFDQSLRSVYAEMQFLLACEKLAEANIPVYLSYGNHDYLNAKTRTLKYPDNLHVFDSDQVECKIFNKNGHPLVAIHGFSYLEQAVLSNKALEFQPIEGVPYQIGMLHGSTGQADEHDNYAPFQLSDLRAKKIDYWALGHIHKRAILGTDPAIVYPGNTQGRSSKELGEKGCYLVELDQTETKLTFVPLQFIRFENVTVDLKDCDDLDQVYQLINDKLNQFGQKKIIVYLNLINASQQMIKHYHQGDLKDLIDVFNEQQADMRNWIWIQSYKVEQEKEAIENLLKTRDPFIKQLLKQFDQVDWNATAKDLWQHRQAKRFLPELTDDEKKEIIEAAKELALYQLIGVNQNEN</sequence>
<dbReference type="AlphaFoldDB" id="K0IWU6"/>
<dbReference type="OrthoDB" id="9773856at2"/>
<dbReference type="PATRIC" id="fig|698758.3.peg.724"/>
<dbReference type="PIRSF" id="PIRSF033091">
    <property type="entry name" value="Pesterase_YhaO"/>
    <property type="match status" value="1"/>
</dbReference>
<dbReference type="eggNOG" id="COG0420">
    <property type="taxonomic scope" value="Bacteria"/>
</dbReference>
<dbReference type="GO" id="GO:0016787">
    <property type="term" value="F:hydrolase activity"/>
    <property type="evidence" value="ECO:0007669"/>
    <property type="project" value="UniProtKB-KW"/>
</dbReference>
<dbReference type="Proteomes" id="UP000006294">
    <property type="component" value="Chromosome"/>
</dbReference>
<organism evidence="3 4">
    <name type="scientific">Amphibacillus xylanus (strain ATCC 51415 / DSM 6626 / JCM 7361 / LMG 17667 / NBRC 15112 / Ep01)</name>
    <dbReference type="NCBI Taxonomy" id="698758"/>
    <lineage>
        <taxon>Bacteria</taxon>
        <taxon>Bacillati</taxon>
        <taxon>Bacillota</taxon>
        <taxon>Bacilli</taxon>
        <taxon>Bacillales</taxon>
        <taxon>Bacillaceae</taxon>
        <taxon>Amphibacillus</taxon>
    </lineage>
</organism>
<dbReference type="RefSeq" id="WP_015009459.1">
    <property type="nucleotide sequence ID" value="NC_018704.1"/>
</dbReference>
<accession>K0IWU6</accession>
<dbReference type="InterPro" id="IPR041796">
    <property type="entry name" value="Mre11_N"/>
</dbReference>
<feature type="domain" description="Calcineurin-like phosphoesterase" evidence="2">
    <location>
        <begin position="5"/>
        <end position="203"/>
    </location>
</feature>
<dbReference type="InterPro" id="IPR050535">
    <property type="entry name" value="DNA_Repair-Maintenance_Comp"/>
</dbReference>